<dbReference type="Gene3D" id="2.120.10.30">
    <property type="entry name" value="TolB, C-terminal domain"/>
    <property type="match status" value="3"/>
</dbReference>
<dbReference type="SMART" id="SM00220">
    <property type="entry name" value="S_TKc"/>
    <property type="match status" value="1"/>
</dbReference>
<dbReference type="SUPFAM" id="SSF82171">
    <property type="entry name" value="DPP6 N-terminal domain-like"/>
    <property type="match status" value="1"/>
</dbReference>
<dbReference type="AlphaFoldDB" id="Q01T29"/>
<dbReference type="GO" id="GO:0004674">
    <property type="term" value="F:protein serine/threonine kinase activity"/>
    <property type="evidence" value="ECO:0007669"/>
    <property type="project" value="UniProtKB-KW"/>
</dbReference>
<dbReference type="PROSITE" id="PS00107">
    <property type="entry name" value="PROTEIN_KINASE_ATP"/>
    <property type="match status" value="1"/>
</dbReference>
<evidence type="ECO:0000256" key="5">
    <source>
        <dbReference type="ARBA" id="ARBA00022777"/>
    </source>
</evidence>
<reference evidence="9" key="1">
    <citation type="submission" date="2006-10" db="EMBL/GenBank/DDBJ databases">
        <title>Complete sequence of Solibacter usitatus Ellin6076.</title>
        <authorList>
            <consortium name="US DOE Joint Genome Institute"/>
            <person name="Copeland A."/>
            <person name="Lucas S."/>
            <person name="Lapidus A."/>
            <person name="Barry K."/>
            <person name="Detter J.C."/>
            <person name="Glavina del Rio T."/>
            <person name="Hammon N."/>
            <person name="Israni S."/>
            <person name="Dalin E."/>
            <person name="Tice H."/>
            <person name="Pitluck S."/>
            <person name="Thompson L.S."/>
            <person name="Brettin T."/>
            <person name="Bruce D."/>
            <person name="Han C."/>
            <person name="Tapia R."/>
            <person name="Gilna P."/>
            <person name="Schmutz J."/>
            <person name="Larimer F."/>
            <person name="Land M."/>
            <person name="Hauser L."/>
            <person name="Kyrpides N."/>
            <person name="Mikhailova N."/>
            <person name="Janssen P.H."/>
            <person name="Kuske C.R."/>
            <person name="Richardson P."/>
        </authorList>
    </citation>
    <scope>NUCLEOTIDE SEQUENCE</scope>
    <source>
        <strain evidence="9">Ellin6076</strain>
    </source>
</reference>
<gene>
    <name evidence="9" type="ordered locus">Acid_6265</name>
</gene>
<dbReference type="InterPro" id="IPR008271">
    <property type="entry name" value="Ser/Thr_kinase_AS"/>
</dbReference>
<evidence type="ECO:0000256" key="1">
    <source>
        <dbReference type="ARBA" id="ARBA00012513"/>
    </source>
</evidence>
<proteinExistence type="predicted"/>
<organism evidence="9">
    <name type="scientific">Solibacter usitatus (strain Ellin6076)</name>
    <dbReference type="NCBI Taxonomy" id="234267"/>
    <lineage>
        <taxon>Bacteria</taxon>
        <taxon>Pseudomonadati</taxon>
        <taxon>Acidobacteriota</taxon>
        <taxon>Terriglobia</taxon>
        <taxon>Bryobacterales</taxon>
        <taxon>Solibacteraceae</taxon>
        <taxon>Candidatus Solibacter</taxon>
    </lineage>
</organism>
<dbReference type="eggNOG" id="COG0823">
    <property type="taxonomic scope" value="Bacteria"/>
</dbReference>
<dbReference type="OrthoDB" id="99231at2"/>
<dbReference type="Gene3D" id="3.30.200.20">
    <property type="entry name" value="Phosphorylase Kinase, domain 1"/>
    <property type="match status" value="1"/>
</dbReference>
<dbReference type="InterPro" id="IPR000719">
    <property type="entry name" value="Prot_kinase_dom"/>
</dbReference>
<keyword evidence="2 9" id="KW-0723">Serine/threonine-protein kinase</keyword>
<dbReference type="EMBL" id="CP000473">
    <property type="protein sequence ID" value="ABJ87191.1"/>
    <property type="molecule type" value="Genomic_DNA"/>
</dbReference>
<evidence type="ECO:0000259" key="8">
    <source>
        <dbReference type="PROSITE" id="PS50011"/>
    </source>
</evidence>
<feature type="domain" description="Protein kinase" evidence="8">
    <location>
        <begin position="12"/>
        <end position="258"/>
    </location>
</feature>
<keyword evidence="4 7" id="KW-0547">Nucleotide-binding</keyword>
<sequence>MPLSSGDQFGPYTLISPLGEGGMGEVWKARDTRLDRAVALKVSKAAFTERFEREARAVAALNQPNICTLHDVGPNYLVMEFVEGVPLKGPLPVEKAVEYAGQILEALDAAHRKGITHRDLKPANILVTRQGIKLLDFGLAKQRTPLPQDGATLTRALTSQGEIVGTLQYMAPEQLHGKDADARSDLFAFGCVFYEMLTGKRAFEGESAASVIAAILEREPAPLTVAPPLDRIVRRALAKDPDQRFQTALDLKAAMVWAMEQAPPAAINRSRWKWFAAGALASVVAAFAWTTVFSRSPVEEARALHVQVYPPAGAMFLLGIGGGSAISPDGRAIAFVASSSGMVKLWLRPLASLTASELPGTEGAQYPFWSPDSRSIGFFSGNKLKRIEVSGGPPVVIADAPNARGGTWNAQGTIVFGSLSAVGSLKQVAASGGSPVPLGKANPGGEDVLIIRWPQFLPDGRRFLYAAQSLKSESSGIYMSSLDRPEEKIRLMGDLSAAAYAPPRGKHPGYLLWVRADTLMAQPFDAGHGRLSGDAMPVPGGKMANATSFINASPFSASNEGKVLFNSGSDRYQLTWCDRKGNILSTVGQPDRYAALRISPDGGRAAVSLIDSAGNRDIWQLEFARGVLGRLTIGGRGFVAVWSPDGQRLAYHMASGPVLFERSTSGANEGETVLQAKNAVYINDWSPDGSSLLYTAMAPDSQNDLWILPRTGDRKPVPFLKSAFNESHGQFSPDGKWIAYTSDEPGESEVFVQGRTAGEFKWQVSNGGGSFPRWRRDGKELYYRALDGNLMATPVRASANGLEFGKATTLFRIVEPLGTFAYPYDAAPDGQRILTLVPFGGSPSLPPLTLLVSWEAGVKQ</sequence>
<dbReference type="HOGENOM" id="CLU_012906_0_0_0"/>
<dbReference type="InterPro" id="IPR011042">
    <property type="entry name" value="6-blade_b-propeller_TolB-like"/>
</dbReference>
<dbReference type="SUPFAM" id="SSF56112">
    <property type="entry name" value="Protein kinase-like (PK-like)"/>
    <property type="match status" value="1"/>
</dbReference>
<dbReference type="InterPro" id="IPR011659">
    <property type="entry name" value="WD40"/>
</dbReference>
<dbReference type="Gene3D" id="1.10.510.10">
    <property type="entry name" value="Transferase(Phosphotransferase) domain 1"/>
    <property type="match status" value="1"/>
</dbReference>
<protein>
    <recommendedName>
        <fullName evidence="1">non-specific serine/threonine protein kinase</fullName>
        <ecNumber evidence="1">2.7.11.1</ecNumber>
    </recommendedName>
</protein>
<dbReference type="InterPro" id="IPR011009">
    <property type="entry name" value="Kinase-like_dom_sf"/>
</dbReference>
<name>Q01T29_SOLUE</name>
<keyword evidence="6 7" id="KW-0067">ATP-binding</keyword>
<evidence type="ECO:0000256" key="4">
    <source>
        <dbReference type="ARBA" id="ARBA00022741"/>
    </source>
</evidence>
<evidence type="ECO:0000256" key="6">
    <source>
        <dbReference type="ARBA" id="ARBA00022840"/>
    </source>
</evidence>
<evidence type="ECO:0000256" key="2">
    <source>
        <dbReference type="ARBA" id="ARBA00022527"/>
    </source>
</evidence>
<keyword evidence="3" id="KW-0808">Transferase</keyword>
<dbReference type="KEGG" id="sus:Acid_6265"/>
<evidence type="ECO:0000256" key="7">
    <source>
        <dbReference type="PROSITE-ProRule" id="PRU10141"/>
    </source>
</evidence>
<dbReference type="InterPro" id="IPR017441">
    <property type="entry name" value="Protein_kinase_ATP_BS"/>
</dbReference>
<dbReference type="Pfam" id="PF07676">
    <property type="entry name" value="PD40"/>
    <property type="match status" value="3"/>
</dbReference>
<dbReference type="Pfam" id="PF00069">
    <property type="entry name" value="Pkinase"/>
    <property type="match status" value="1"/>
</dbReference>
<keyword evidence="5 9" id="KW-0418">Kinase</keyword>
<dbReference type="CDD" id="cd14014">
    <property type="entry name" value="STKc_PknB_like"/>
    <property type="match status" value="1"/>
</dbReference>
<dbReference type="InParanoid" id="Q01T29"/>
<dbReference type="EC" id="2.7.11.1" evidence="1"/>
<dbReference type="PROSITE" id="PS50011">
    <property type="entry name" value="PROTEIN_KINASE_DOM"/>
    <property type="match status" value="1"/>
</dbReference>
<dbReference type="PROSITE" id="PS00108">
    <property type="entry name" value="PROTEIN_KINASE_ST"/>
    <property type="match status" value="1"/>
</dbReference>
<accession>Q01T29</accession>
<dbReference type="eggNOG" id="COG0515">
    <property type="taxonomic scope" value="Bacteria"/>
</dbReference>
<evidence type="ECO:0000256" key="3">
    <source>
        <dbReference type="ARBA" id="ARBA00022679"/>
    </source>
</evidence>
<feature type="binding site" evidence="7">
    <location>
        <position position="41"/>
    </location>
    <ligand>
        <name>ATP</name>
        <dbReference type="ChEBI" id="CHEBI:30616"/>
    </ligand>
</feature>
<dbReference type="PANTHER" id="PTHR43289">
    <property type="entry name" value="MITOGEN-ACTIVATED PROTEIN KINASE KINASE KINASE 20-RELATED"/>
    <property type="match status" value="1"/>
</dbReference>
<evidence type="ECO:0000313" key="9">
    <source>
        <dbReference type="EMBL" id="ABJ87191.1"/>
    </source>
</evidence>
<dbReference type="PANTHER" id="PTHR43289:SF34">
    <property type="entry name" value="SERINE_THREONINE-PROTEIN KINASE YBDM-RELATED"/>
    <property type="match status" value="1"/>
</dbReference>
<dbReference type="FunFam" id="1.10.510.10:FF:000021">
    <property type="entry name" value="Serine/threonine protein kinase"/>
    <property type="match status" value="1"/>
</dbReference>
<dbReference type="STRING" id="234267.Acid_6265"/>
<dbReference type="GO" id="GO:0005524">
    <property type="term" value="F:ATP binding"/>
    <property type="evidence" value="ECO:0007669"/>
    <property type="project" value="UniProtKB-UniRule"/>
</dbReference>